<protein>
    <submittedName>
        <fullName evidence="1">Thiol:disulfide interchange protein DsbD</fullName>
        <ecNumber evidence="1">1.8.1.8</ecNumber>
    </submittedName>
</protein>
<evidence type="ECO:0000313" key="1">
    <source>
        <dbReference type="EMBL" id="MDR6782706.1"/>
    </source>
</evidence>
<sequence>MKRLMLLSIVMFLAIVTHAQIGKKASWKFTAKKIKTGLYELHLTAEVQDGWNIYSQWTPKGGPQPTVITFEPDTNILLGGKAKEVGRMRIKHEEVFGVDVHYFIDKIDFVQVIKLKTVKPDFIKGKVSYMTCDDTQCITDEMEFKIALK</sequence>
<evidence type="ECO:0000313" key="2">
    <source>
        <dbReference type="Proteomes" id="UP001246858"/>
    </source>
</evidence>
<proteinExistence type="predicted"/>
<dbReference type="EMBL" id="JAVDTF010000001">
    <property type="protein sequence ID" value="MDR6782706.1"/>
    <property type="molecule type" value="Genomic_DNA"/>
</dbReference>
<dbReference type="Proteomes" id="UP001246858">
    <property type="component" value="Unassembled WGS sequence"/>
</dbReference>
<organism evidence="1 2">
    <name type="scientific">Pedobacter africanus</name>
    <dbReference type="NCBI Taxonomy" id="151894"/>
    <lineage>
        <taxon>Bacteria</taxon>
        <taxon>Pseudomonadati</taxon>
        <taxon>Bacteroidota</taxon>
        <taxon>Sphingobacteriia</taxon>
        <taxon>Sphingobacteriales</taxon>
        <taxon>Sphingobacteriaceae</taxon>
        <taxon>Pedobacter</taxon>
    </lineage>
</organism>
<comment type="caution">
    <text evidence="1">The sequence shown here is derived from an EMBL/GenBank/DDBJ whole genome shotgun (WGS) entry which is preliminary data.</text>
</comment>
<name>A0ACC6KTZ2_9SPHI</name>
<reference evidence="1" key="1">
    <citation type="submission" date="2023-07" db="EMBL/GenBank/DDBJ databases">
        <title>Sorghum-associated microbial communities from plants grown in Nebraska, USA.</title>
        <authorList>
            <person name="Schachtman D."/>
        </authorList>
    </citation>
    <scope>NUCLEOTIDE SEQUENCE</scope>
    <source>
        <strain evidence="1">2697</strain>
    </source>
</reference>
<dbReference type="EC" id="1.8.1.8" evidence="1"/>
<gene>
    <name evidence="1" type="ORF">J2X78_001258</name>
</gene>
<accession>A0ACC6KTZ2</accession>
<keyword evidence="1" id="KW-0560">Oxidoreductase</keyword>
<keyword evidence="2" id="KW-1185">Reference proteome</keyword>